<dbReference type="Gene3D" id="3.30.230.40">
    <property type="entry name" value="Imidazole glycerol phosphate dehydratase, domain 1"/>
    <property type="match status" value="3"/>
</dbReference>
<dbReference type="PANTHER" id="PTHR46193">
    <property type="entry name" value="6-PHOSPHOGLUCONATE PHOSPHATASE"/>
    <property type="match status" value="1"/>
</dbReference>
<organism evidence="6 7">
    <name type="scientific">Candidatus Thiodictyon syntrophicum</name>
    <dbReference type="NCBI Taxonomy" id="1166950"/>
    <lineage>
        <taxon>Bacteria</taxon>
        <taxon>Pseudomonadati</taxon>
        <taxon>Pseudomonadota</taxon>
        <taxon>Gammaproteobacteria</taxon>
        <taxon>Chromatiales</taxon>
        <taxon>Chromatiaceae</taxon>
        <taxon>Thiodictyon</taxon>
    </lineage>
</organism>
<dbReference type="SUPFAM" id="SSF56784">
    <property type="entry name" value="HAD-like"/>
    <property type="match status" value="1"/>
</dbReference>
<evidence type="ECO:0000256" key="5">
    <source>
        <dbReference type="ARBA" id="ARBA00023277"/>
    </source>
</evidence>
<accession>A0A2K8U7V6</accession>
<dbReference type="GO" id="GO:0046872">
    <property type="term" value="F:metal ion binding"/>
    <property type="evidence" value="ECO:0007669"/>
    <property type="project" value="UniProtKB-KW"/>
</dbReference>
<dbReference type="GO" id="GO:0000105">
    <property type="term" value="P:L-histidine biosynthetic process"/>
    <property type="evidence" value="ECO:0007669"/>
    <property type="project" value="UniProtKB-KW"/>
</dbReference>
<keyword evidence="7" id="KW-1185">Reference proteome</keyword>
<evidence type="ECO:0000313" key="6">
    <source>
        <dbReference type="EMBL" id="AUB81670.1"/>
    </source>
</evidence>
<evidence type="ECO:0000256" key="4">
    <source>
        <dbReference type="ARBA" id="ARBA00022842"/>
    </source>
</evidence>
<dbReference type="InterPro" id="IPR006439">
    <property type="entry name" value="HAD-SF_hydro_IA"/>
</dbReference>
<gene>
    <name evidence="6" type="ORF">THSYN_12330</name>
</gene>
<comment type="similarity">
    <text evidence="2">Belongs to the HAD-like hydrolase superfamily. CbbY/CbbZ/Gph/YieH family.</text>
</comment>
<dbReference type="Gene3D" id="1.10.150.240">
    <property type="entry name" value="Putative phosphatase, domain 2"/>
    <property type="match status" value="1"/>
</dbReference>
<proteinExistence type="inferred from homology"/>
<reference evidence="6 7" key="1">
    <citation type="submission" date="2017-03" db="EMBL/GenBank/DDBJ databases">
        <title>Complete genome sequence of Candidatus 'Thiodictyon syntrophicum' sp. nov. strain Cad16T, a photolithoautotroph purple sulfur bacterium isolated from an alpine meromictic lake.</title>
        <authorList>
            <person name="Luedin S.M."/>
            <person name="Pothier J.F."/>
            <person name="Danza F."/>
            <person name="Storelli N."/>
            <person name="Wittwer M."/>
            <person name="Tonolla M."/>
        </authorList>
    </citation>
    <scope>NUCLEOTIDE SEQUENCE [LARGE SCALE GENOMIC DNA]</scope>
    <source>
        <strain evidence="6 7">Cad16T</strain>
    </source>
</reference>
<dbReference type="AlphaFoldDB" id="A0A2K8U7V6"/>
<dbReference type="NCBIfam" id="TIGR01509">
    <property type="entry name" value="HAD-SF-IA-v3"/>
    <property type="match status" value="1"/>
</dbReference>
<dbReference type="KEGG" id="tsy:THSYN_12330"/>
<dbReference type="Pfam" id="PF00702">
    <property type="entry name" value="Hydrolase"/>
    <property type="match status" value="1"/>
</dbReference>
<name>A0A2K8U7V6_9GAMM</name>
<dbReference type="InterPro" id="IPR023198">
    <property type="entry name" value="PGP-like_dom2"/>
</dbReference>
<dbReference type="InterPro" id="IPR020568">
    <property type="entry name" value="Ribosomal_Su5_D2-typ_SF"/>
</dbReference>
<evidence type="ECO:0008006" key="8">
    <source>
        <dbReference type="Google" id="ProtNLM"/>
    </source>
</evidence>
<keyword evidence="3" id="KW-0479">Metal-binding</keyword>
<dbReference type="Gene3D" id="3.40.50.1000">
    <property type="entry name" value="HAD superfamily/HAD-like"/>
    <property type="match status" value="1"/>
</dbReference>
<keyword evidence="5" id="KW-0119">Carbohydrate metabolism</keyword>
<dbReference type="GO" id="GO:0004424">
    <property type="term" value="F:imidazoleglycerol-phosphate dehydratase activity"/>
    <property type="evidence" value="ECO:0007669"/>
    <property type="project" value="InterPro"/>
</dbReference>
<evidence type="ECO:0000256" key="3">
    <source>
        <dbReference type="ARBA" id="ARBA00022723"/>
    </source>
</evidence>
<evidence type="ECO:0000256" key="2">
    <source>
        <dbReference type="ARBA" id="ARBA00006171"/>
    </source>
</evidence>
<dbReference type="InterPro" id="IPR023214">
    <property type="entry name" value="HAD_sf"/>
</dbReference>
<sequence>MDGVLIDSLSFAIQASRRLIMERYGSQVSVDADFLKSVFPLDPPAYWRAILAHLQDQCGAPLPSTDAETMCEDYLAARLTATFPILPGIPDILADLARRAIPCAVVSNNPLSQTIAILNNCGLRDSFSVIVGNDDPALRKKPAPDTYLFAAKQLGLDPTRCVVVEDSILGVAAGIAAGCRTIGVATGSADTGALEAAGSARVYSSFRENVADLRFGDVRIKQIVTLNEFLSHMVEHIAWRLGTSIDFAWNNNDSRAAGALLGTALRRFPLKTASAACLGMIDDGSAEVLVDTGRAPGVFHLNAQGEVALDWFLSLRCEQLSNGAPLQEFLAGLAEGLQAAIDVTICSAEDPHHTWEGVFRAVGISLSRIFGPVRPVHAAPTTDGQENTRVLGDLRVHSVGSDLCEVTRRTAESEVSLVIDFARRQPSAIHLQVGPSICTEGFSELLLALADNAGFTLQLSFTASVITSSHVLFEDVALVIGRALLELLVIRMMSQGTDGAGSNIHTAADLQNLAVGVALSVEGRKFWSFVPFGESYSQLRRRILVGQDVFGTLRSEDLDDFVDGLAGGLAASIMIHIRRPVSPDETWLGVFTGLGKAIAEAFLPNPFRRGVPPGVKATLS</sequence>
<dbReference type="InterPro" id="IPR051600">
    <property type="entry name" value="Beta-PGM-like"/>
</dbReference>
<comment type="cofactor">
    <cofactor evidence="1">
        <name>Mg(2+)</name>
        <dbReference type="ChEBI" id="CHEBI:18420"/>
    </cofactor>
</comment>
<evidence type="ECO:0000313" key="7">
    <source>
        <dbReference type="Proteomes" id="UP000232638"/>
    </source>
</evidence>
<protein>
    <recommendedName>
        <fullName evidence="8">Haloacid dehalogenase</fullName>
    </recommendedName>
</protein>
<dbReference type="SUPFAM" id="SSF54211">
    <property type="entry name" value="Ribosomal protein S5 domain 2-like"/>
    <property type="match status" value="1"/>
</dbReference>
<evidence type="ECO:0000256" key="1">
    <source>
        <dbReference type="ARBA" id="ARBA00001946"/>
    </source>
</evidence>
<dbReference type="Proteomes" id="UP000232638">
    <property type="component" value="Chromosome"/>
</dbReference>
<dbReference type="PANTHER" id="PTHR46193:SF18">
    <property type="entry name" value="HEXITOL PHOSPHATASE B"/>
    <property type="match status" value="1"/>
</dbReference>
<keyword evidence="4" id="KW-0460">Magnesium</keyword>
<dbReference type="EMBL" id="CP020370">
    <property type="protein sequence ID" value="AUB81670.1"/>
    <property type="molecule type" value="Genomic_DNA"/>
</dbReference>
<dbReference type="InterPro" id="IPR036412">
    <property type="entry name" value="HAD-like_sf"/>
</dbReference>
<dbReference type="InterPro" id="IPR038494">
    <property type="entry name" value="IGPD_sf"/>
</dbReference>